<dbReference type="EMBL" id="FQTY01000023">
    <property type="protein sequence ID" value="SHF15027.1"/>
    <property type="molecule type" value="Genomic_DNA"/>
</dbReference>
<evidence type="ECO:0000313" key="1">
    <source>
        <dbReference type="EMBL" id="SHF15027.1"/>
    </source>
</evidence>
<keyword evidence="2" id="KW-1185">Reference proteome</keyword>
<evidence type="ECO:0000313" key="2">
    <source>
        <dbReference type="Proteomes" id="UP000184114"/>
    </source>
</evidence>
<sequence length="87" mass="9957">MKYKLLWSEDNDMAMGYKGHFKSEENFIEQVKAEFKSFDNKDCIVKDIKIEPCIETESGLPGDVVIPLSTTDIEIANYYTATVIELD</sequence>
<dbReference type="RefSeq" id="WP_072977737.1">
    <property type="nucleotide sequence ID" value="NZ_FQTY01000023.1"/>
</dbReference>
<dbReference type="STRING" id="1123404.SAMN02745784_02974"/>
<gene>
    <name evidence="1" type="ORF">SAMN02745784_02974</name>
</gene>
<reference evidence="2" key="1">
    <citation type="submission" date="2016-11" db="EMBL/GenBank/DDBJ databases">
        <authorList>
            <person name="Varghese N."/>
            <person name="Submissions S."/>
        </authorList>
    </citation>
    <scope>NUCLEOTIDE SEQUENCE [LARGE SCALE GENOMIC DNA]</scope>
    <source>
        <strain evidence="2">DSM 18095</strain>
    </source>
</reference>
<protein>
    <submittedName>
        <fullName evidence="1">Uncharacterized protein</fullName>
    </submittedName>
</protein>
<dbReference type="GeneID" id="90994023"/>
<name>A0A1M4ZB41_9FIRM</name>
<organism evidence="1 2">
    <name type="scientific">Tissierella praeacuta DSM 18095</name>
    <dbReference type="NCBI Taxonomy" id="1123404"/>
    <lineage>
        <taxon>Bacteria</taxon>
        <taxon>Bacillati</taxon>
        <taxon>Bacillota</taxon>
        <taxon>Tissierellia</taxon>
        <taxon>Tissierellales</taxon>
        <taxon>Tissierellaceae</taxon>
        <taxon>Tissierella</taxon>
    </lineage>
</organism>
<accession>A0A1M4ZB41</accession>
<dbReference type="Proteomes" id="UP000184114">
    <property type="component" value="Unassembled WGS sequence"/>
</dbReference>
<proteinExistence type="predicted"/>
<dbReference type="AlphaFoldDB" id="A0A1M4ZB41"/>